<dbReference type="InterPro" id="IPR004883">
    <property type="entry name" value="LOB"/>
</dbReference>
<evidence type="ECO:0000256" key="1">
    <source>
        <dbReference type="ARBA" id="ARBA00005474"/>
    </source>
</evidence>
<dbReference type="Proteomes" id="UP000197138">
    <property type="component" value="Unassembled WGS sequence"/>
</dbReference>
<evidence type="ECO:0000256" key="3">
    <source>
        <dbReference type="SAM" id="MobiDB-lite"/>
    </source>
</evidence>
<reference evidence="6" key="1">
    <citation type="journal article" date="2017" name="Plant J.">
        <title>The pomegranate (Punica granatum L.) genome and the genomics of punicalagin biosynthesis.</title>
        <authorList>
            <person name="Qin G."/>
            <person name="Xu C."/>
            <person name="Ming R."/>
            <person name="Tang H."/>
            <person name="Guyot R."/>
            <person name="Kramer E.M."/>
            <person name="Hu Y."/>
            <person name="Yi X."/>
            <person name="Qi Y."/>
            <person name="Xu X."/>
            <person name="Gao Z."/>
            <person name="Pan H."/>
            <person name="Jian J."/>
            <person name="Tian Y."/>
            <person name="Yue Z."/>
            <person name="Xu Y."/>
        </authorList>
    </citation>
    <scope>NUCLEOTIDE SEQUENCE [LARGE SCALE GENOMIC DNA]</scope>
    <source>
        <strain evidence="6">cv. Dabenzi</strain>
    </source>
</reference>
<evidence type="ECO:0000313" key="5">
    <source>
        <dbReference type="EMBL" id="OWM87374.1"/>
    </source>
</evidence>
<dbReference type="AlphaFoldDB" id="A0A218XR10"/>
<accession>A0A218XR10</accession>
<protein>
    <recommendedName>
        <fullName evidence="4">LOB domain-containing protein</fullName>
    </recommendedName>
</protein>
<evidence type="ECO:0000256" key="2">
    <source>
        <dbReference type="SAM" id="Coils"/>
    </source>
</evidence>
<organism evidence="5 6">
    <name type="scientific">Punica granatum</name>
    <name type="common">Pomegranate</name>
    <dbReference type="NCBI Taxonomy" id="22663"/>
    <lineage>
        <taxon>Eukaryota</taxon>
        <taxon>Viridiplantae</taxon>
        <taxon>Streptophyta</taxon>
        <taxon>Embryophyta</taxon>
        <taxon>Tracheophyta</taxon>
        <taxon>Spermatophyta</taxon>
        <taxon>Magnoliopsida</taxon>
        <taxon>eudicotyledons</taxon>
        <taxon>Gunneridae</taxon>
        <taxon>Pentapetalae</taxon>
        <taxon>rosids</taxon>
        <taxon>malvids</taxon>
        <taxon>Myrtales</taxon>
        <taxon>Lythraceae</taxon>
        <taxon>Punica</taxon>
    </lineage>
</organism>
<evidence type="ECO:0000259" key="4">
    <source>
        <dbReference type="PROSITE" id="PS50891"/>
    </source>
</evidence>
<dbReference type="EMBL" id="MTKT01000813">
    <property type="protein sequence ID" value="OWM87374.1"/>
    <property type="molecule type" value="Genomic_DNA"/>
</dbReference>
<feature type="region of interest" description="Disordered" evidence="3">
    <location>
        <begin position="186"/>
        <end position="217"/>
    </location>
</feature>
<feature type="domain" description="LOB" evidence="4">
    <location>
        <begin position="73"/>
        <end position="174"/>
    </location>
</feature>
<evidence type="ECO:0000313" key="6">
    <source>
        <dbReference type="Proteomes" id="UP000197138"/>
    </source>
</evidence>
<dbReference type="PROSITE" id="PS50891">
    <property type="entry name" value="LOB"/>
    <property type="match status" value="1"/>
</dbReference>
<dbReference type="PANTHER" id="PTHR31301:SF87">
    <property type="entry name" value="LOB DOMAIN-CONTAINING PROTEIN 15"/>
    <property type="match status" value="1"/>
</dbReference>
<dbReference type="PANTHER" id="PTHR31301">
    <property type="entry name" value="LOB DOMAIN-CONTAINING PROTEIN 4-RELATED"/>
    <property type="match status" value="1"/>
</dbReference>
<proteinExistence type="inferred from homology"/>
<comment type="similarity">
    <text evidence="1">Belongs to the LOB domain-containing protein family.</text>
</comment>
<keyword evidence="2" id="KW-0175">Coiled coil</keyword>
<dbReference type="Pfam" id="PF03195">
    <property type="entry name" value="LOB"/>
    <property type="match status" value="1"/>
</dbReference>
<comment type="caution">
    <text evidence="5">The sequence shown here is derived from an EMBL/GenBank/DDBJ whole genome shotgun (WGS) entry which is preliminary data.</text>
</comment>
<name>A0A218XR10_PUNGR</name>
<sequence length="252" mass="27450">MMSGEREVKQDVHTLLTGRKVIKRETIDARSHHRHEETMSREQMMLKSAPSAAAASGGGGGGETLMTKTNTITPCAACRLLRRRCAPECPFSPYFSPNEPHKFACVHKVFGASNVSKMLMEVPEDQRADTADSLVYEATLRLKDPVYGCVGAISVLQHQVQCLETELNAVRAEILRYKLRNARIMAPPSPPTHESINVPISRPFSMDAPPSAPPLPPSLPPAAYSGLSVFTHANTSSSQYSTVSGKNLAYFG</sequence>
<gene>
    <name evidence="5" type="ORF">CDL15_Pgr022485</name>
</gene>
<feature type="coiled-coil region" evidence="2">
    <location>
        <begin position="153"/>
        <end position="180"/>
    </location>
</feature>